<dbReference type="PANTHER" id="PTHR23169">
    <property type="entry name" value="ENVOPLAKIN"/>
    <property type="match status" value="1"/>
</dbReference>
<comment type="subcellular location">
    <subcellularLocation>
        <location evidence="1">Cell junction</location>
    </subcellularLocation>
</comment>
<comment type="caution">
    <text evidence="7">The sequence shown here is derived from an EMBL/GenBank/DDBJ whole genome shotgun (WGS) entry which is preliminary data.</text>
</comment>
<dbReference type="PANTHER" id="PTHR23169:SF21">
    <property type="entry name" value="EPIPLAKIN"/>
    <property type="match status" value="1"/>
</dbReference>
<dbReference type="SUPFAM" id="SSF75399">
    <property type="entry name" value="Plakin repeat"/>
    <property type="match status" value="5"/>
</dbReference>
<dbReference type="EMBL" id="NHOQ01000343">
    <property type="protein sequence ID" value="PWA30795.1"/>
    <property type="molecule type" value="Genomic_DNA"/>
</dbReference>
<dbReference type="GO" id="GO:0005737">
    <property type="term" value="C:cytoplasm"/>
    <property type="evidence" value="ECO:0007669"/>
    <property type="project" value="TreeGrafter"/>
</dbReference>
<keyword evidence="3" id="KW-0597">Phosphoprotein</keyword>
<evidence type="ECO:0000256" key="4">
    <source>
        <dbReference type="ARBA" id="ARBA00022737"/>
    </source>
</evidence>
<protein>
    <recommendedName>
        <fullName evidence="9">Epiplakin 1</fullName>
    </recommendedName>
</protein>
<evidence type="ECO:0000256" key="5">
    <source>
        <dbReference type="ARBA" id="ARBA00022949"/>
    </source>
</evidence>
<sequence>MVSISQNTAMKKNGYEVHEPVAGIFLEKTGEKFTIYQAMKKHLLKPGTALALLEAQAATVGIIDPIGNRIFPVADAVKEGVVGPEMREKLLFAEKAISGYIDPYTNQIISVYQAMQKDLVPRDYGLRLLEAQIASKGIFDPVEKTSISTDAAIQKGLYEKALLSDQMSELKVFYNPSTQEYLNYQNLLETCTVEPETGLLLLPVCIAFKGLRKGISSSELLESKIIDKETYEDLQKGKTTTQDVMLIETVKEYLEGKGSIAGVADLSTNQRISIYQAMKQGILMPGTALILLEAQAATGFMIDPVGNKKYTVGEAIMHKLIGPECHLKLLSAERAVTGYKDPYSGETISLFQAMSKDLIVKEHGIRLLEAQIATGGIIDPINSHRLPIQVAFKRGYFDEKMNKILEDEGDDTKGFFDPNTEDNLTYLQLIERCVTDPGTGLCLLPLHDKSGKFNSSFIDYKTKTVFKTEKVKVTCGKYMGMTVSLWELLMSEYFNEHQRQDIFQKYKEGKLNISTIIKMILETIDTSVKATRTVFEGIRETVTAKQLVEAEIISEKVMKELEDGKKSIKDVIEDENVNVYLQGKDSIAGILLPDSQVITIYQARQKGKLMPGTALILLEAQAATGFIIDPIGNRKFSVDDAVKAKIVGPDVCQKLRSAERAVTGYKDPHDGKIISLFQAMQKDLILKDHGIRLLEAQIATGGIIDPVNSHRIPVHVAYKRGYFNEEMNQILSDPSDDTKGFFDPNTHENLTYLQLLARCVKDPGTGLCLLPLKSKSTKINIDDNMKDIFHRTIITVKYGRFKGSTTLWEAINSEYLSEDKRQDLFKLFRSRKITVEQLTVIIIDIIESKEIKQQAELNFEGLRGEVSVVDLLNLEIVDEKTYKSMIDGKLSSTDVMKMDSVRAYLQGTSCVAGLILQPSNQKLSINEAQKKGILTPGTALCLLEAQAATGFIVDPLKNQKLTVEEALREKVIGPQVYEKLLSAERAVTGYKDPYTEKREQLIRQYKSGALKLEEIIEILTVIITELSTKERKFKGLRKQVSASELLESKIISKEIFDKIMQGKISEENVTEIESIQKYLGATNCIAGVRVESTKIIMSIYEAKCRGLLTPGTSLILLEAQAATGFVIDPVNNKKLSVEEAVAQGVVGKEWKKKLLSAERAVTGYKDPYTGNTISLFQALKKDLIVKDHGIRLLEAQIATGGIIDPVHSHRVPVQVAYQRGYFDEEMNQILTDPDDDTKGFFDPNTKENLTYLQLIE</sequence>
<dbReference type="InterPro" id="IPR001101">
    <property type="entry name" value="Plectin_repeat"/>
</dbReference>
<dbReference type="AlphaFoldDB" id="A0A315W514"/>
<dbReference type="GO" id="GO:1990254">
    <property type="term" value="F:keratin filament binding"/>
    <property type="evidence" value="ECO:0007669"/>
    <property type="project" value="TreeGrafter"/>
</dbReference>
<dbReference type="GO" id="GO:0042060">
    <property type="term" value="P:wound healing"/>
    <property type="evidence" value="ECO:0007669"/>
    <property type="project" value="TreeGrafter"/>
</dbReference>
<dbReference type="InterPro" id="IPR043197">
    <property type="entry name" value="Plakin"/>
</dbReference>
<keyword evidence="4" id="KW-0677">Repeat</keyword>
<dbReference type="FunFam" id="3.90.1290.10:FF:000001">
    <property type="entry name" value="Plectin a"/>
    <property type="match status" value="5"/>
</dbReference>
<proteinExistence type="inferred from homology"/>
<dbReference type="Pfam" id="PF00681">
    <property type="entry name" value="Plectin"/>
    <property type="match status" value="8"/>
</dbReference>
<dbReference type="GO" id="GO:0045095">
    <property type="term" value="C:keratin filament"/>
    <property type="evidence" value="ECO:0007669"/>
    <property type="project" value="TreeGrafter"/>
</dbReference>
<evidence type="ECO:0000256" key="3">
    <source>
        <dbReference type="ARBA" id="ARBA00022553"/>
    </source>
</evidence>
<dbReference type="GO" id="GO:0016020">
    <property type="term" value="C:membrane"/>
    <property type="evidence" value="ECO:0007669"/>
    <property type="project" value="TreeGrafter"/>
</dbReference>
<keyword evidence="6" id="KW-0175">Coiled coil</keyword>
<dbReference type="GO" id="GO:0005198">
    <property type="term" value="F:structural molecule activity"/>
    <property type="evidence" value="ECO:0007669"/>
    <property type="project" value="TreeGrafter"/>
</dbReference>
<evidence type="ECO:0000256" key="2">
    <source>
        <dbReference type="ARBA" id="ARBA00009109"/>
    </source>
</evidence>
<dbReference type="GO" id="GO:0045110">
    <property type="term" value="P:intermediate filament bundle assembly"/>
    <property type="evidence" value="ECO:0007669"/>
    <property type="project" value="TreeGrafter"/>
</dbReference>
<keyword evidence="5" id="KW-0965">Cell junction</keyword>
<dbReference type="InterPro" id="IPR035915">
    <property type="entry name" value="Plakin_repeat_sf"/>
</dbReference>
<organism evidence="7 8">
    <name type="scientific">Gambusia affinis</name>
    <name type="common">Western mosquitofish</name>
    <name type="synonym">Heterandria affinis</name>
    <dbReference type="NCBI Taxonomy" id="33528"/>
    <lineage>
        <taxon>Eukaryota</taxon>
        <taxon>Metazoa</taxon>
        <taxon>Chordata</taxon>
        <taxon>Craniata</taxon>
        <taxon>Vertebrata</taxon>
        <taxon>Euteleostomi</taxon>
        <taxon>Actinopterygii</taxon>
        <taxon>Neopterygii</taxon>
        <taxon>Teleostei</taxon>
        <taxon>Neoteleostei</taxon>
        <taxon>Acanthomorphata</taxon>
        <taxon>Ovalentaria</taxon>
        <taxon>Atherinomorphae</taxon>
        <taxon>Cyprinodontiformes</taxon>
        <taxon>Poeciliidae</taxon>
        <taxon>Poeciliinae</taxon>
        <taxon>Gambusia</taxon>
    </lineage>
</organism>
<dbReference type="SMART" id="SM00250">
    <property type="entry name" value="PLEC"/>
    <property type="match status" value="20"/>
</dbReference>
<dbReference type="GO" id="GO:0070161">
    <property type="term" value="C:anchoring junction"/>
    <property type="evidence" value="ECO:0007669"/>
    <property type="project" value="UniProtKB-SubCell"/>
</dbReference>
<dbReference type="Proteomes" id="UP000250572">
    <property type="component" value="Unassembled WGS sequence"/>
</dbReference>
<accession>A0A315W514</accession>
<feature type="non-terminal residue" evidence="7">
    <location>
        <position position="1256"/>
    </location>
</feature>
<evidence type="ECO:0008006" key="9">
    <source>
        <dbReference type="Google" id="ProtNLM"/>
    </source>
</evidence>
<evidence type="ECO:0000256" key="1">
    <source>
        <dbReference type="ARBA" id="ARBA00004282"/>
    </source>
</evidence>
<reference evidence="7 8" key="1">
    <citation type="journal article" date="2018" name="G3 (Bethesda)">
        <title>A High-Quality Reference Genome for the Invasive Mosquitofish Gambusia affinis Using a Chicago Library.</title>
        <authorList>
            <person name="Hoffberg S.L."/>
            <person name="Troendle N.J."/>
            <person name="Glenn T.C."/>
            <person name="Mahmud O."/>
            <person name="Louha S."/>
            <person name="Chalopin D."/>
            <person name="Bennetzen J.L."/>
            <person name="Mauricio R."/>
        </authorList>
    </citation>
    <scope>NUCLEOTIDE SEQUENCE [LARGE SCALE GENOMIC DNA]</scope>
    <source>
        <strain evidence="7">NE01/NJP1002.9</strain>
        <tissue evidence="7">Muscle</tissue>
    </source>
</reference>
<dbReference type="GO" id="GO:0042995">
    <property type="term" value="C:cell projection"/>
    <property type="evidence" value="ECO:0007669"/>
    <property type="project" value="UniProtKB-SubCell"/>
</dbReference>
<keyword evidence="8" id="KW-1185">Reference proteome</keyword>
<gene>
    <name evidence="7" type="ORF">CCH79_00020737</name>
</gene>
<evidence type="ECO:0000313" key="7">
    <source>
        <dbReference type="EMBL" id="PWA30795.1"/>
    </source>
</evidence>
<comment type="similarity">
    <text evidence="2">Belongs to the plakin or cytolinker family.</text>
</comment>
<dbReference type="Gene3D" id="3.90.1290.10">
    <property type="entry name" value="Plakin repeat"/>
    <property type="match status" value="5"/>
</dbReference>
<name>A0A315W514_GAMAF</name>
<evidence type="ECO:0000256" key="6">
    <source>
        <dbReference type="ARBA" id="ARBA00023054"/>
    </source>
</evidence>
<evidence type="ECO:0000313" key="8">
    <source>
        <dbReference type="Proteomes" id="UP000250572"/>
    </source>
</evidence>